<protein>
    <submittedName>
        <fullName evidence="3">Arsenate reductase ArsC</fullName>
    </submittedName>
</protein>
<dbReference type="OrthoDB" id="9784339at2"/>
<evidence type="ECO:0000313" key="4">
    <source>
        <dbReference type="Proteomes" id="UP000309215"/>
    </source>
</evidence>
<dbReference type="PANTHER" id="PTHR43428">
    <property type="entry name" value="ARSENATE REDUCTASE"/>
    <property type="match status" value="1"/>
</dbReference>
<keyword evidence="1" id="KW-0059">Arsenical resistance</keyword>
<dbReference type="InterPro" id="IPR036196">
    <property type="entry name" value="Ptyr_pPase_sf"/>
</dbReference>
<accession>A0A4U1JG99</accession>
<keyword evidence="4" id="KW-1185">Reference proteome</keyword>
<sequence length="147" mass="15765">MKTVLFACVHNAGRSQMAAAWLDVLADPSKVRAISAGTAPAARVHPEVVEALAEVGIDVSQGKPRFLSEELASTASMLITMGCGEACPVVPGLRRDDWPVEDPKGKPAPRVREIRDDIRRRVEALIAEEGWERSSGVALPPSSGSRR</sequence>
<organism evidence="3 4">
    <name type="scientific">Polyangium fumosum</name>
    <dbReference type="NCBI Taxonomy" id="889272"/>
    <lineage>
        <taxon>Bacteria</taxon>
        <taxon>Pseudomonadati</taxon>
        <taxon>Myxococcota</taxon>
        <taxon>Polyangia</taxon>
        <taxon>Polyangiales</taxon>
        <taxon>Polyangiaceae</taxon>
        <taxon>Polyangium</taxon>
    </lineage>
</organism>
<evidence type="ECO:0000256" key="1">
    <source>
        <dbReference type="ARBA" id="ARBA00022849"/>
    </source>
</evidence>
<dbReference type="InterPro" id="IPR023485">
    <property type="entry name" value="Ptyr_pPase"/>
</dbReference>
<reference evidence="3 4" key="1">
    <citation type="submission" date="2019-04" db="EMBL/GenBank/DDBJ databases">
        <authorList>
            <person name="Li Y."/>
            <person name="Wang J."/>
        </authorList>
    </citation>
    <scope>NUCLEOTIDE SEQUENCE [LARGE SCALE GENOMIC DNA]</scope>
    <source>
        <strain evidence="3 4">DSM 14668</strain>
    </source>
</reference>
<dbReference type="Gene3D" id="3.40.50.2300">
    <property type="match status" value="1"/>
</dbReference>
<evidence type="ECO:0000259" key="2">
    <source>
        <dbReference type="SMART" id="SM00226"/>
    </source>
</evidence>
<dbReference type="RefSeq" id="WP_136928296.1">
    <property type="nucleotide sequence ID" value="NZ_SSMQ01000006.1"/>
</dbReference>
<comment type="caution">
    <text evidence="3">The sequence shown here is derived from an EMBL/GenBank/DDBJ whole genome shotgun (WGS) entry which is preliminary data.</text>
</comment>
<dbReference type="SUPFAM" id="SSF52788">
    <property type="entry name" value="Phosphotyrosine protein phosphatases I"/>
    <property type="match status" value="1"/>
</dbReference>
<dbReference type="PANTHER" id="PTHR43428:SF1">
    <property type="entry name" value="ARSENATE REDUCTASE"/>
    <property type="match status" value="1"/>
</dbReference>
<evidence type="ECO:0000313" key="3">
    <source>
        <dbReference type="EMBL" id="TKD10332.1"/>
    </source>
</evidence>
<dbReference type="SMART" id="SM00226">
    <property type="entry name" value="LMWPc"/>
    <property type="match status" value="1"/>
</dbReference>
<dbReference type="AlphaFoldDB" id="A0A4U1JG99"/>
<proteinExistence type="predicted"/>
<name>A0A4U1JG99_9BACT</name>
<feature type="domain" description="Phosphotyrosine protein phosphatase I" evidence="2">
    <location>
        <begin position="2"/>
        <end position="128"/>
    </location>
</feature>
<dbReference type="Proteomes" id="UP000309215">
    <property type="component" value="Unassembled WGS sequence"/>
</dbReference>
<dbReference type="GO" id="GO:0046685">
    <property type="term" value="P:response to arsenic-containing substance"/>
    <property type="evidence" value="ECO:0007669"/>
    <property type="project" value="UniProtKB-KW"/>
</dbReference>
<gene>
    <name evidence="3" type="ORF">E8A74_07725</name>
</gene>
<dbReference type="Pfam" id="PF01451">
    <property type="entry name" value="LMWPc"/>
    <property type="match status" value="1"/>
</dbReference>
<dbReference type="EMBL" id="SSMQ01000006">
    <property type="protein sequence ID" value="TKD10332.1"/>
    <property type="molecule type" value="Genomic_DNA"/>
</dbReference>